<dbReference type="OrthoDB" id="9449012at2759"/>
<dbReference type="KEGG" id="loa:LOAG_16810"/>
<evidence type="ECO:0000256" key="1">
    <source>
        <dbReference type="SAM" id="MobiDB-lite"/>
    </source>
</evidence>
<evidence type="ECO:0000313" key="3">
    <source>
        <dbReference type="EMBL" id="EJD76174.1"/>
    </source>
</evidence>
<name>A0A1I7VTR5_LOALO</name>
<reference evidence="5" key="2">
    <citation type="submission" date="2016-11" db="UniProtKB">
        <authorList>
            <consortium name="WormBaseParasite"/>
        </authorList>
    </citation>
    <scope>IDENTIFICATION</scope>
</reference>
<dbReference type="InterPro" id="IPR057413">
    <property type="entry name" value="Beta-barrel_INTS6"/>
</dbReference>
<accession>A0A1I7VTR5</accession>
<dbReference type="PROSITE" id="PS50234">
    <property type="entry name" value="VWFA"/>
    <property type="match status" value="1"/>
</dbReference>
<organism evidence="4 5">
    <name type="scientific">Loa loa</name>
    <name type="common">Eye worm</name>
    <name type="synonym">Filaria loa</name>
    <dbReference type="NCBI Taxonomy" id="7209"/>
    <lineage>
        <taxon>Eukaryota</taxon>
        <taxon>Metazoa</taxon>
        <taxon>Ecdysozoa</taxon>
        <taxon>Nematoda</taxon>
        <taxon>Chromadorea</taxon>
        <taxon>Rhabditida</taxon>
        <taxon>Spirurina</taxon>
        <taxon>Spiruromorpha</taxon>
        <taxon>Filarioidea</taxon>
        <taxon>Onchocercidae</taxon>
        <taxon>Loa</taxon>
    </lineage>
</organism>
<dbReference type="Gene3D" id="3.40.50.410">
    <property type="entry name" value="von Willebrand factor, type A domain"/>
    <property type="match status" value="1"/>
</dbReference>
<feature type="compositionally biased region" description="Polar residues" evidence="1">
    <location>
        <begin position="735"/>
        <end position="757"/>
    </location>
</feature>
<dbReference type="PANTHER" id="PTHR12957">
    <property type="entry name" value="DEAD/H BOX POLYPEPTIDE 26/DICE1-RELATED"/>
    <property type="match status" value="1"/>
</dbReference>
<evidence type="ECO:0000313" key="5">
    <source>
        <dbReference type="WBParaSite" id="EN70_6169"/>
    </source>
</evidence>
<dbReference type="SUPFAM" id="SSF53300">
    <property type="entry name" value="vWA-like"/>
    <property type="match status" value="1"/>
</dbReference>
<dbReference type="RefSeq" id="XP_020306987.1">
    <property type="nucleotide sequence ID" value="XM_020449469.1"/>
</dbReference>
<gene>
    <name evidence="3 5" type="ORF">LOAG_16810</name>
</gene>
<dbReference type="EMBL" id="JH712086">
    <property type="protein sequence ID" value="EJD76174.1"/>
    <property type="molecule type" value="Genomic_DNA"/>
</dbReference>
<dbReference type="PANTHER" id="PTHR12957:SF2">
    <property type="entry name" value="INTEGRATOR COMPLEX SUBUNIT 6"/>
    <property type="match status" value="1"/>
</dbReference>
<keyword evidence="4" id="KW-1185">Reference proteome</keyword>
<dbReference type="WBParaSite" id="EN70_6169">
    <property type="protein sequence ID" value="EN70_6169"/>
    <property type="gene ID" value="EN70_6169"/>
</dbReference>
<dbReference type="InterPro" id="IPR002035">
    <property type="entry name" value="VWF_A"/>
</dbReference>
<dbReference type="Pfam" id="PF13519">
    <property type="entry name" value="VWA_2"/>
    <property type="match status" value="1"/>
</dbReference>
<reference evidence="3 4" key="1">
    <citation type="submission" date="2012-04" db="EMBL/GenBank/DDBJ databases">
        <title>The Genome Sequence of Loa loa.</title>
        <authorList>
            <consortium name="The Broad Institute Genome Sequencing Platform"/>
            <consortium name="Broad Institute Genome Sequencing Center for Infectious Disease"/>
            <person name="Nutman T.B."/>
            <person name="Fink D.L."/>
            <person name="Russ C."/>
            <person name="Young S."/>
            <person name="Zeng Q."/>
            <person name="Gargeya S."/>
            <person name="Alvarado L."/>
            <person name="Berlin A."/>
            <person name="Chapman S.B."/>
            <person name="Chen Z."/>
            <person name="Freedman E."/>
            <person name="Gellesch M."/>
            <person name="Goldberg J."/>
            <person name="Griggs A."/>
            <person name="Gujja S."/>
            <person name="Heilman E.R."/>
            <person name="Heiman D."/>
            <person name="Howarth C."/>
            <person name="Mehta T."/>
            <person name="Neiman D."/>
            <person name="Pearson M."/>
            <person name="Roberts A."/>
            <person name="Saif S."/>
            <person name="Shea T."/>
            <person name="Shenoy N."/>
            <person name="Sisk P."/>
            <person name="Stolte C."/>
            <person name="Sykes S."/>
            <person name="White J."/>
            <person name="Yandava C."/>
            <person name="Haas B."/>
            <person name="Henn M.R."/>
            <person name="Nusbaum C."/>
            <person name="Birren B."/>
        </authorList>
    </citation>
    <scope>NUCLEOTIDE SEQUENCE [LARGE SCALE GENOMIC DNA]</scope>
</reference>
<dbReference type="STRING" id="7209.A0A1I7VTR5"/>
<dbReference type="InterPro" id="IPR051113">
    <property type="entry name" value="Integrator_subunit6"/>
</dbReference>
<protein>
    <submittedName>
        <fullName evidence="5">VWFA domain-containing protein</fullName>
    </submittedName>
</protein>
<dbReference type="GO" id="GO:0032039">
    <property type="term" value="C:integrator complex"/>
    <property type="evidence" value="ECO:0007669"/>
    <property type="project" value="TreeGrafter"/>
</dbReference>
<feature type="domain" description="VWFA" evidence="2">
    <location>
        <begin position="3"/>
        <end position="132"/>
    </location>
</feature>
<dbReference type="AlphaFoldDB" id="A0A1I7VTR5"/>
<feature type="region of interest" description="Disordered" evidence="1">
    <location>
        <begin position="735"/>
        <end position="771"/>
    </location>
</feature>
<dbReference type="eggNOG" id="KOG3768">
    <property type="taxonomic scope" value="Eukaryota"/>
</dbReference>
<dbReference type="GeneID" id="9949830"/>
<feature type="compositionally biased region" description="Low complexity" evidence="1">
    <location>
        <begin position="676"/>
        <end position="686"/>
    </location>
</feature>
<dbReference type="InParanoid" id="A0A1I7VTR5"/>
<dbReference type="CTD" id="9949830"/>
<dbReference type="FunCoup" id="A0A1I7VTR5">
    <property type="interactions" value="2442"/>
</dbReference>
<feature type="region of interest" description="Disordered" evidence="1">
    <location>
        <begin position="658"/>
        <end position="706"/>
    </location>
</feature>
<proteinExistence type="predicted"/>
<dbReference type="Pfam" id="PF25462">
    <property type="entry name" value="Beta-barrel_INTS6"/>
    <property type="match status" value="1"/>
</dbReference>
<evidence type="ECO:0000259" key="2">
    <source>
        <dbReference type="PROSITE" id="PS50234"/>
    </source>
</evidence>
<sequence>MTIVVFLIDSSASMAQKTYQGTAMLDVARSIVELILKQRVRDASARGDRYMLMSFEDFPMNVKAGWRESQSVFQEQLKMLKPHGLTSFGTALGSALRFVNVNRLQTGIDNFGAGRYPFYIEPVVIISITDGNCLTCPQFGTVNEIKVAKPAAIGNELIEEPFRWDQRLYSIVLRLSGNTPVGKVSPGMNIPSDNSPIDAMCIATGGRSYCVSSHKMLAVCVESVVQKLQQQGIVLRFEKYGPDPILNPDRTNGVVENGNSKKNGELASVGGKSFNSDNWHNVTCTVYSRASRSYPGHWPIPEAFWPDRSMISLPPRKAHPVISFRCESCEPLVCQDFPFDKYELEPSPLTKFILERKQPGVCWQVFVHNSSVLGSSPAPFGYLKAATNLSCVNLFIMPYNYPLLLPLIEEMKMDSKARNSHSWRLRLEKYLTTVPSYYVQPLKKAFNRLNISHPMLEPDQVQQYSYNILSYIAKVKHMAREEFESLCSTVAASLQISVPLISLVGVQKRSRLRDSRSIKRVSGCSDMDSFHGFQVQVDIPKILIAPSLQFRNPFEIRRGKLFEQVQKMRINLTQQLNVGQIPVFEGGRPGTSIKLQHAEDLHNLPINQMGNYQEYIKSLEAVGRGPLREVEPQAIRAHAFGNPFKIDKKTMAVDEVGEGNLLGTSPKVETSKKRLSSGSSTSSADSNRPPRRKAGPLAADSLSQWRRRRRRSTSLCSSVVSSLPDLESASLTSDLFPEDSQSATGSGCRPSTSGLNDNSERRLNGDVHEKSLKRLSPTRSQFSPLDKKSRLEGASRLEESALKAKKLLLGKFVRKLANAEKVMSMQSTEIEDLCIVDRRICLRYALREARRFRRKALIDLITKQLNQMLSNASISEDL</sequence>
<dbReference type="OMA" id="LNQNHYG"/>
<dbReference type="InterPro" id="IPR036465">
    <property type="entry name" value="vWFA_dom_sf"/>
</dbReference>
<dbReference type="CDD" id="cd00198">
    <property type="entry name" value="vWFA"/>
    <property type="match status" value="1"/>
</dbReference>
<dbReference type="GO" id="GO:0034472">
    <property type="term" value="P:snRNA 3'-end processing"/>
    <property type="evidence" value="ECO:0007669"/>
    <property type="project" value="TreeGrafter"/>
</dbReference>
<dbReference type="FunFam" id="3.40.50.410:FF:000010">
    <property type="entry name" value="Integrator complex subunit 6 like"/>
    <property type="match status" value="1"/>
</dbReference>
<dbReference type="Proteomes" id="UP000095285">
    <property type="component" value="Unassembled WGS sequence"/>
</dbReference>
<evidence type="ECO:0000313" key="4">
    <source>
        <dbReference type="Proteomes" id="UP000095285"/>
    </source>
</evidence>
<accession>A0A1S0UMY7</accession>
<feature type="compositionally biased region" description="Basic and acidic residues" evidence="1">
    <location>
        <begin position="758"/>
        <end position="771"/>
    </location>
</feature>